<dbReference type="InParanoid" id="A0A2K2DA44"/>
<protein>
    <submittedName>
        <fullName evidence="2 3">Uncharacterized protein</fullName>
    </submittedName>
</protein>
<dbReference type="EMBL" id="CM000881">
    <property type="protein sequence ID" value="PNT71152.1"/>
    <property type="molecule type" value="Genomic_DNA"/>
</dbReference>
<feature type="region of interest" description="Disordered" evidence="1">
    <location>
        <begin position="1"/>
        <end position="41"/>
    </location>
</feature>
<reference evidence="3" key="3">
    <citation type="submission" date="2018-08" db="UniProtKB">
        <authorList>
            <consortium name="EnsemblPlants"/>
        </authorList>
    </citation>
    <scope>IDENTIFICATION</scope>
    <source>
        <strain evidence="3">cv. Bd21</strain>
    </source>
</reference>
<name>A0A2K2DA44_BRADI</name>
<dbReference type="EnsemblPlants" id="PNT71152">
    <property type="protein sequence ID" value="PNT71152"/>
    <property type="gene ID" value="BRADI_2g23793v3"/>
</dbReference>
<evidence type="ECO:0000313" key="3">
    <source>
        <dbReference type="EnsemblPlants" id="PNT71152"/>
    </source>
</evidence>
<dbReference type="Proteomes" id="UP000008810">
    <property type="component" value="Chromosome 2"/>
</dbReference>
<organism evidence="2">
    <name type="scientific">Brachypodium distachyon</name>
    <name type="common">Purple false brome</name>
    <name type="synonym">Trachynia distachya</name>
    <dbReference type="NCBI Taxonomy" id="15368"/>
    <lineage>
        <taxon>Eukaryota</taxon>
        <taxon>Viridiplantae</taxon>
        <taxon>Streptophyta</taxon>
        <taxon>Embryophyta</taxon>
        <taxon>Tracheophyta</taxon>
        <taxon>Spermatophyta</taxon>
        <taxon>Magnoliopsida</taxon>
        <taxon>Liliopsida</taxon>
        <taxon>Poales</taxon>
        <taxon>Poaceae</taxon>
        <taxon>BOP clade</taxon>
        <taxon>Pooideae</taxon>
        <taxon>Stipodae</taxon>
        <taxon>Brachypodieae</taxon>
        <taxon>Brachypodium</taxon>
    </lineage>
</organism>
<evidence type="ECO:0000313" key="2">
    <source>
        <dbReference type="EMBL" id="PNT71152.1"/>
    </source>
</evidence>
<accession>A0A2K2DA44</accession>
<dbReference type="AlphaFoldDB" id="A0A2K2DA44"/>
<keyword evidence="4" id="KW-1185">Reference proteome</keyword>
<reference evidence="2 3" key="1">
    <citation type="journal article" date="2010" name="Nature">
        <title>Genome sequencing and analysis of the model grass Brachypodium distachyon.</title>
        <authorList>
            <consortium name="International Brachypodium Initiative"/>
        </authorList>
    </citation>
    <scope>NUCLEOTIDE SEQUENCE [LARGE SCALE GENOMIC DNA]</scope>
    <source>
        <strain evidence="2 3">Bd21</strain>
    </source>
</reference>
<evidence type="ECO:0000256" key="1">
    <source>
        <dbReference type="SAM" id="MobiDB-lite"/>
    </source>
</evidence>
<evidence type="ECO:0000313" key="4">
    <source>
        <dbReference type="Proteomes" id="UP000008810"/>
    </source>
</evidence>
<dbReference type="Gramene" id="PNT71152">
    <property type="protein sequence ID" value="PNT71152"/>
    <property type="gene ID" value="BRADI_2g23793v3"/>
</dbReference>
<sequence length="80" mass="8333">MILRAPPSRKASLPRLSQSKGKEKETAVCPSRATADQPAPNAARCRAEPGLACRCCSGPLVMVSGSANLIRSTGHAMNTV</sequence>
<proteinExistence type="predicted"/>
<reference evidence="2" key="2">
    <citation type="submission" date="2017-06" db="EMBL/GenBank/DDBJ databases">
        <title>WGS assembly of Brachypodium distachyon.</title>
        <authorList>
            <consortium name="The International Brachypodium Initiative"/>
            <person name="Lucas S."/>
            <person name="Harmon-Smith M."/>
            <person name="Lail K."/>
            <person name="Tice H."/>
            <person name="Grimwood J."/>
            <person name="Bruce D."/>
            <person name="Barry K."/>
            <person name="Shu S."/>
            <person name="Lindquist E."/>
            <person name="Wang M."/>
            <person name="Pitluck S."/>
            <person name="Vogel J.P."/>
            <person name="Garvin D.F."/>
            <person name="Mockler T.C."/>
            <person name="Schmutz J."/>
            <person name="Rokhsar D."/>
            <person name="Bevan M.W."/>
        </authorList>
    </citation>
    <scope>NUCLEOTIDE SEQUENCE</scope>
    <source>
        <strain evidence="2">Bd21</strain>
    </source>
</reference>
<gene>
    <name evidence="2" type="ORF">BRADI_2g23793v3</name>
</gene>